<proteinExistence type="inferred from homology"/>
<keyword evidence="7 11" id="KW-0804">Transcription</keyword>
<evidence type="ECO:0000313" key="17">
    <source>
        <dbReference type="Proteomes" id="UP000182259"/>
    </source>
</evidence>
<protein>
    <recommendedName>
        <fullName evidence="3 11">Mediator of RNA polymerase II transcription subunit 13</fullName>
    </recommendedName>
    <alternativeName>
        <fullName evidence="10 11">Mediator complex subunit 13</fullName>
    </alternativeName>
</protein>
<keyword evidence="5 11" id="KW-0805">Transcription regulation</keyword>
<evidence type="ECO:0000259" key="13">
    <source>
        <dbReference type="Pfam" id="PF06333"/>
    </source>
</evidence>
<comment type="subunit">
    <text evidence="11">Component of the SRB8-11 complex, which itself associates with the Mediator complex.</text>
</comment>
<evidence type="ECO:0000256" key="11">
    <source>
        <dbReference type="RuleBase" id="RU364134"/>
    </source>
</evidence>
<feature type="compositionally biased region" description="Acidic residues" evidence="12">
    <location>
        <begin position="726"/>
        <end position="760"/>
    </location>
</feature>
<keyword evidence="8 11" id="KW-0539">Nucleus</keyword>
<accession>A0A1L0BNV5</accession>
<dbReference type="Pfam" id="PF18296">
    <property type="entry name" value="MID_MedPIWI"/>
    <property type="match status" value="1"/>
</dbReference>
<dbReference type="GO" id="GO:0045944">
    <property type="term" value="P:positive regulation of transcription by RNA polymerase II"/>
    <property type="evidence" value="ECO:0007669"/>
    <property type="project" value="TreeGrafter"/>
</dbReference>
<evidence type="ECO:0000256" key="9">
    <source>
        <dbReference type="ARBA" id="ARBA00025661"/>
    </source>
</evidence>
<feature type="region of interest" description="Disordered" evidence="12">
    <location>
        <begin position="857"/>
        <end position="890"/>
    </location>
</feature>
<evidence type="ECO:0000256" key="1">
    <source>
        <dbReference type="ARBA" id="ARBA00004123"/>
    </source>
</evidence>
<evidence type="ECO:0000256" key="10">
    <source>
        <dbReference type="ARBA" id="ARBA00032008"/>
    </source>
</evidence>
<dbReference type="InterPro" id="IPR009401">
    <property type="entry name" value="Med13_C"/>
</dbReference>
<keyword evidence="4 11" id="KW-0678">Repressor</keyword>
<evidence type="ECO:0000256" key="5">
    <source>
        <dbReference type="ARBA" id="ARBA00023015"/>
    </source>
</evidence>
<comment type="subcellular location">
    <subcellularLocation>
        <location evidence="1 11">Nucleus</location>
    </subcellularLocation>
</comment>
<feature type="domain" description="MID" evidence="15">
    <location>
        <begin position="1176"/>
        <end position="1339"/>
    </location>
</feature>
<comment type="similarity">
    <text evidence="2 11">Belongs to the Mediator complex subunit 13 family.</text>
</comment>
<keyword evidence="6 11" id="KW-0010">Activator</keyword>
<gene>
    <name evidence="16" type="ORF">SAMEA4029009_CIC11G00000000686</name>
</gene>
<dbReference type="GO" id="GO:0016592">
    <property type="term" value="C:mediator complex"/>
    <property type="evidence" value="ECO:0007669"/>
    <property type="project" value="InterPro"/>
</dbReference>
<feature type="region of interest" description="Disordered" evidence="12">
    <location>
        <begin position="441"/>
        <end position="472"/>
    </location>
</feature>
<sequence length="1764" mass="197872">MVDVASALQISTHYYKIAHLLLVTFAIYTAKEPTVDQYLLELELQIRNQHPKILLTYYNKSLYHFRFDHLKEERDFVNNEQHQKDDTSNLQLHILYPQLSLKHEYTVGADQLANPSRVMKGAKKDSYSKIDLPEGQLAFASLSFLKAVKKTLVYNLSASGNMLLFGNYVVARVAETSAQYSVVQVDPVLLANGDIVVSLSQRNKLALFDSAILNLDHVFQEMASCFVIYVVPSGLRCHLYDTSSMQHSFTYTPPKSSVNLLRLLKLSTGVELKQKQQILWVKLVPNLQHLNNQTSKISHFVHEVDNKKYILWPWELCLLQFGSVEKNPIHDNSPLNVDPLSLISDFIQFSILRHENDNVERHMETLTGPGSATNHITTQPPFSVPSAFSIGMSTEGNDKHEDTHMSILETNPEVLGLFEIDHNEDLFGSENVLDVPLLGSQDRKTKDKGSELEMKEDGLEDDSDLFGSSPELDSKQAGEALLEDFDPRKSEIHNMEVDSQEALSNSEKTFEDPQGSENEALDIKSEIQPPSAFPGFINIPRDQMISGPANMTPMSYDDPGAPPAIMPTPMIPTPVIPQNVSDVQGGFGMQAIPHPHTTPKVPLHLFPQPGKPLNPFASRDYKEAIQGEDNLAYVFSPILFNPMIKSNIDTKYGKGGKFYVARESSTGPEEFKFRLRETSVSGFDSKKELSEGKFLPELLDSVSSSKDSKIDNTFFPDGALMQKEDINEEVVDDDVNEEDEEEDEEDEEEDEESDVDEEDVIALKTSPPLKLNTHDIFQMLNAAEILKGLNVTSSLQSNQSNNFLSPGSSILKVQPSNKVDSPFGFSMGTLDVPTSSLSPPILNDLKQDSLLGVINRGDDLNQQTDNGGNKEPGTAESANTPLSNSSSGNGISESSNCLPLILRNINVVSIPNCFIVKKAPGVWGNVPISTGFNMDVDEEEDEFDVADGTLSVRLMDLDECLKWLMPNLVFDLGLINFEKRLQIKFPEFFSEKLADNITDGEVSSEVKDCFLATFPLSYRVKLSEFVNENEDLAKDVSEPQREIDNRLSFLDDITNNDILDEETSSKKMMKLHWDSIHPELKVNQQKFKNYCELVTSSQTNSDKKNDDGSVFSLNEVKTKVFKNGDNIINLNVTGIKFWNYFNFSPLNGPKRFQVLVISENDARNQDGNLFDSSNLDFLELLRSNYKEGHFGTIKKLNLQTSDTRPDLDGISNGLMLVDKGIGEGAYREFYKKINKKLKSLAELIKLDIINKTNRFEFDRPLLLLFVNFDSSINSVLQISKICRNFKLFLNDHQLSLVNTFTQIIPWNYIITQSDMRRRLRYLSNSKLSKISMSLYNKCPNVDNHDSRFNRDNTRKLYTNLVKEPPSTLHFKFMNKVNKEGYTSSFHDDIFLHVAYERSVDKSWVSAAWSDPLGIVTHTKSWYCLSKARTNGADAHELGSIINDIWDISNNFFKTLNDDAVQRTCGSGAKNFLVLTRISSIIPDDELVFWKKLTTKHKDISLLVLSANRLPKYIFSSEPRNVPSGTSESTTGVKNNFDETTPNFIQNLGQNRNSISSSMSGPDFFKSINGMGNVMSPSSSGAGFTLTSPMNSSALSFHSPQQFLNAPSNFLSPLDAAGTAGTGLGLNSISINEADYIIKDPCLEILGVIPKIPLPSFNSPTRLGMRIGYLIRESKTENANSEVKDLVFEVTLLSCSSYWNLDAIMKILLNQYKKLIVLNDVMGTCDREPKKTTNTTEIRSLVPWHINAVVKTIDYLVHVNVDEPT</sequence>
<evidence type="ECO:0000256" key="7">
    <source>
        <dbReference type="ARBA" id="ARBA00023163"/>
    </source>
</evidence>
<dbReference type="Proteomes" id="UP000182259">
    <property type="component" value="Chromosome III"/>
</dbReference>
<evidence type="ECO:0000256" key="6">
    <source>
        <dbReference type="ARBA" id="ARBA00023159"/>
    </source>
</evidence>
<dbReference type="Pfam" id="PF06333">
    <property type="entry name" value="Med13_C"/>
    <property type="match status" value="1"/>
</dbReference>
<dbReference type="PANTHER" id="PTHR48249">
    <property type="entry name" value="MEDIATOR OF RNA POLYMERASE II TRANSCRIPTION SUBUNIT 13"/>
    <property type="match status" value="1"/>
</dbReference>
<organism evidence="16 17">
    <name type="scientific">Sungouiella intermedia</name>
    <dbReference type="NCBI Taxonomy" id="45354"/>
    <lineage>
        <taxon>Eukaryota</taxon>
        <taxon>Fungi</taxon>
        <taxon>Dikarya</taxon>
        <taxon>Ascomycota</taxon>
        <taxon>Saccharomycotina</taxon>
        <taxon>Pichiomycetes</taxon>
        <taxon>Metschnikowiaceae</taxon>
        <taxon>Sungouiella</taxon>
    </lineage>
</organism>
<reference evidence="16 17" key="1">
    <citation type="submission" date="2016-10" db="EMBL/GenBank/DDBJ databases">
        <authorList>
            <person name="de Groot N.N."/>
        </authorList>
    </citation>
    <scope>NUCLEOTIDE SEQUENCE [LARGE SCALE GENOMIC DNA]</scope>
    <source>
        <strain evidence="16 17">PYCC 4715</strain>
    </source>
</reference>
<evidence type="ECO:0000259" key="15">
    <source>
        <dbReference type="Pfam" id="PF18296"/>
    </source>
</evidence>
<comment type="function">
    <text evidence="9 11">Component of the SRB8-11 complex. The SRB8-11 complex is a regulatory module of the Mediator complex which is itself involved in regulation of basal and activated RNA polymerase II-dependent transcription. The SRB8-11 complex may be involved in the transcriptional repression of a subset of genes regulated by Mediator. It may inhibit the association of the Mediator complex with RNA polymerase II to form the holoenzyme complex.</text>
</comment>
<feature type="domain" description="Mediator complex subunit Med13 N-terminal" evidence="14">
    <location>
        <begin position="9"/>
        <end position="322"/>
    </location>
</feature>
<dbReference type="PANTHER" id="PTHR48249:SF3">
    <property type="entry name" value="MEDIATOR OF RNA POLYMERASE II TRANSCRIPTION SUBUNIT 13"/>
    <property type="match status" value="1"/>
</dbReference>
<feature type="region of interest" description="Disordered" evidence="12">
    <location>
        <begin position="713"/>
        <end position="760"/>
    </location>
</feature>
<feature type="region of interest" description="Disordered" evidence="12">
    <location>
        <begin position="497"/>
        <end position="519"/>
    </location>
</feature>
<evidence type="ECO:0000259" key="14">
    <source>
        <dbReference type="Pfam" id="PF11597"/>
    </source>
</evidence>
<dbReference type="GO" id="GO:0003713">
    <property type="term" value="F:transcription coactivator activity"/>
    <property type="evidence" value="ECO:0007669"/>
    <property type="project" value="TreeGrafter"/>
</dbReference>
<evidence type="ECO:0000313" key="16">
    <source>
        <dbReference type="EMBL" id="SGZ52955.1"/>
    </source>
</evidence>
<evidence type="ECO:0000256" key="4">
    <source>
        <dbReference type="ARBA" id="ARBA00022491"/>
    </source>
</evidence>
<dbReference type="InterPro" id="IPR051139">
    <property type="entry name" value="Mediator_complx_sub13"/>
</dbReference>
<dbReference type="EMBL" id="LT635766">
    <property type="protein sequence ID" value="SGZ52955.1"/>
    <property type="molecule type" value="Genomic_DNA"/>
</dbReference>
<evidence type="ECO:0000256" key="3">
    <source>
        <dbReference type="ARBA" id="ARBA00019618"/>
    </source>
</evidence>
<dbReference type="InterPro" id="IPR041285">
    <property type="entry name" value="MID_MedPIWI"/>
</dbReference>
<evidence type="ECO:0000256" key="8">
    <source>
        <dbReference type="ARBA" id="ARBA00023242"/>
    </source>
</evidence>
<evidence type="ECO:0000256" key="12">
    <source>
        <dbReference type="SAM" id="MobiDB-lite"/>
    </source>
</evidence>
<dbReference type="Pfam" id="PF11597">
    <property type="entry name" value="Med13_N"/>
    <property type="match status" value="1"/>
</dbReference>
<feature type="compositionally biased region" description="Basic and acidic residues" evidence="12">
    <location>
        <begin position="441"/>
        <end position="457"/>
    </location>
</feature>
<evidence type="ECO:0000256" key="2">
    <source>
        <dbReference type="ARBA" id="ARBA00009354"/>
    </source>
</evidence>
<dbReference type="InterPro" id="IPR021643">
    <property type="entry name" value="Mediator_Med13_N"/>
</dbReference>
<feature type="domain" description="Mediator complex subunit Med13 C-terminal" evidence="13">
    <location>
        <begin position="1363"/>
        <end position="1748"/>
    </location>
</feature>
<name>A0A1L0BNV5_9ASCO</name>